<dbReference type="AlphaFoldDB" id="A0A2L1JJ88"/>
<dbReference type="Pfam" id="PF03807">
    <property type="entry name" value="F420_oxidored"/>
    <property type="match status" value="1"/>
</dbReference>
<dbReference type="InterPro" id="IPR028939">
    <property type="entry name" value="P5C_Rdtase_cat_N"/>
</dbReference>
<accession>A0A2L1JJ88</accession>
<name>A0A2L1JJ88_9PSED</name>
<dbReference type="InterPro" id="IPR036291">
    <property type="entry name" value="NAD(P)-bd_dom_sf"/>
</dbReference>
<gene>
    <name evidence="3" type="ORF">CYL20_25730</name>
</gene>
<evidence type="ECO:0000313" key="3">
    <source>
        <dbReference type="EMBL" id="AVE08550.1"/>
    </source>
</evidence>
<sequence length="247" mass="26768">MDTKTLVYRQLVANHHNRSPVHRSKDMKIGVIGAGFIGRAVAELALAAGHEVMLSNSRGPQTMSSVPSGIPGVQVGSAEDAARFGDVVLVAIPLEHYRSVPAKWLEGKVVMDANNYYPNRDGHIPALDRFETTTSRLLAEHLPHAQVVKVFNAIFAPDLTQDARPHGASDRRALPVAADDTAAKAQVIRLLDELGFDAVDAGGLDDSWRFERGKPAYCIPLDKAGLEAALAKAERTVELPAVERTRR</sequence>
<organism evidence="3 4">
    <name type="scientific">Pseudomonas palleroniana</name>
    <dbReference type="NCBI Taxonomy" id="191390"/>
    <lineage>
        <taxon>Bacteria</taxon>
        <taxon>Pseudomonadati</taxon>
        <taxon>Pseudomonadota</taxon>
        <taxon>Gammaproteobacteria</taxon>
        <taxon>Pseudomonadales</taxon>
        <taxon>Pseudomonadaceae</taxon>
        <taxon>Pseudomonas</taxon>
    </lineage>
</organism>
<evidence type="ECO:0000256" key="1">
    <source>
        <dbReference type="ARBA" id="ARBA00023002"/>
    </source>
</evidence>
<dbReference type="Gene3D" id="3.40.50.720">
    <property type="entry name" value="NAD(P)-binding Rossmann-like Domain"/>
    <property type="match status" value="1"/>
</dbReference>
<evidence type="ECO:0000313" key="4">
    <source>
        <dbReference type="Proteomes" id="UP000237830"/>
    </source>
</evidence>
<proteinExistence type="predicted"/>
<dbReference type="Proteomes" id="UP000237830">
    <property type="component" value="Chromosome"/>
</dbReference>
<protein>
    <submittedName>
        <fullName evidence="3">NADP oxidoreductase</fullName>
    </submittedName>
</protein>
<dbReference type="PANTHER" id="PTHR14239">
    <property type="entry name" value="DUDULIN-RELATED"/>
    <property type="match status" value="1"/>
</dbReference>
<keyword evidence="1" id="KW-0560">Oxidoreductase</keyword>
<feature type="domain" description="Pyrroline-5-carboxylate reductase catalytic N-terminal" evidence="2">
    <location>
        <begin position="28"/>
        <end position="115"/>
    </location>
</feature>
<dbReference type="GO" id="GO:0016491">
    <property type="term" value="F:oxidoreductase activity"/>
    <property type="evidence" value="ECO:0007669"/>
    <property type="project" value="UniProtKB-KW"/>
</dbReference>
<dbReference type="SUPFAM" id="SSF51735">
    <property type="entry name" value="NAD(P)-binding Rossmann-fold domains"/>
    <property type="match status" value="1"/>
</dbReference>
<dbReference type="InterPro" id="IPR051267">
    <property type="entry name" value="STEAP_metalloreductase"/>
</dbReference>
<dbReference type="EMBL" id="CP025494">
    <property type="protein sequence ID" value="AVE08550.1"/>
    <property type="molecule type" value="Genomic_DNA"/>
</dbReference>
<reference evidence="3 4" key="1">
    <citation type="submission" date="2017-12" db="EMBL/GenBank/DDBJ databases">
        <title>Genome sequence of Pseudomonas palleroniana MAB3.</title>
        <authorList>
            <person name="Nascimento F.X."/>
        </authorList>
    </citation>
    <scope>NUCLEOTIDE SEQUENCE [LARGE SCALE GENOMIC DNA]</scope>
    <source>
        <strain evidence="3 4">MAB3</strain>
    </source>
</reference>
<evidence type="ECO:0000259" key="2">
    <source>
        <dbReference type="Pfam" id="PF03807"/>
    </source>
</evidence>